<dbReference type="Gene3D" id="3.40.640.10">
    <property type="entry name" value="Type I PLP-dependent aspartate aminotransferase-like (Major domain)"/>
    <property type="match status" value="1"/>
</dbReference>
<evidence type="ECO:0000256" key="4">
    <source>
        <dbReference type="ARBA" id="ARBA00022898"/>
    </source>
</evidence>
<dbReference type="PANTHER" id="PTHR46101">
    <property type="match status" value="1"/>
</dbReference>
<proteinExistence type="inferred from homology"/>
<dbReference type="InterPro" id="IPR021115">
    <property type="entry name" value="Pyridoxal-P_BS"/>
</dbReference>
<dbReference type="NCBIfam" id="NF002748">
    <property type="entry name" value="PRK02769.1"/>
    <property type="match status" value="1"/>
</dbReference>
<evidence type="ECO:0000256" key="6">
    <source>
        <dbReference type="PIRSR" id="PIRSR602129-50"/>
    </source>
</evidence>
<feature type="modified residue" description="N6-(pyridoxal phosphate)lysine" evidence="6">
    <location>
        <position position="233"/>
    </location>
</feature>
<comment type="cofactor">
    <cofactor evidence="1 6 7">
        <name>pyridoxal 5'-phosphate</name>
        <dbReference type="ChEBI" id="CHEBI:597326"/>
    </cofactor>
</comment>
<dbReference type="SUPFAM" id="SSF53383">
    <property type="entry name" value="PLP-dependent transferases"/>
    <property type="match status" value="1"/>
</dbReference>
<accession>A0A2T1CAG4</accession>
<organism evidence="8 9">
    <name type="scientific">Merismopedia glauca CCAP 1448/3</name>
    <dbReference type="NCBI Taxonomy" id="1296344"/>
    <lineage>
        <taxon>Bacteria</taxon>
        <taxon>Bacillati</taxon>
        <taxon>Cyanobacteriota</taxon>
        <taxon>Cyanophyceae</taxon>
        <taxon>Synechococcales</taxon>
        <taxon>Merismopediaceae</taxon>
        <taxon>Merismopedia</taxon>
    </lineage>
</organism>
<dbReference type="GO" id="GO:0019752">
    <property type="term" value="P:carboxylic acid metabolic process"/>
    <property type="evidence" value="ECO:0007669"/>
    <property type="project" value="InterPro"/>
</dbReference>
<evidence type="ECO:0000313" key="8">
    <source>
        <dbReference type="EMBL" id="PSB05252.1"/>
    </source>
</evidence>
<dbReference type="InterPro" id="IPR002129">
    <property type="entry name" value="PyrdxlP-dep_de-COase"/>
</dbReference>
<reference evidence="8 9" key="1">
    <citation type="submission" date="2018-02" db="EMBL/GenBank/DDBJ databases">
        <authorList>
            <person name="Cohen D.B."/>
            <person name="Kent A.D."/>
        </authorList>
    </citation>
    <scope>NUCLEOTIDE SEQUENCE [LARGE SCALE GENOMIC DNA]</scope>
    <source>
        <strain evidence="8 9">CCAP 1448/3</strain>
    </source>
</reference>
<dbReference type="GO" id="GO:0004058">
    <property type="term" value="F:aromatic-L-amino-acid decarboxylase activity"/>
    <property type="evidence" value="ECO:0007669"/>
    <property type="project" value="UniProtKB-ARBA"/>
</dbReference>
<protein>
    <submittedName>
        <fullName evidence="8">Histidine decarboxylase</fullName>
    </submittedName>
</protein>
<evidence type="ECO:0000256" key="2">
    <source>
        <dbReference type="ARBA" id="ARBA00009533"/>
    </source>
</evidence>
<keyword evidence="3" id="KW-0210">Decarboxylase</keyword>
<dbReference type="GO" id="GO:0030170">
    <property type="term" value="F:pyridoxal phosphate binding"/>
    <property type="evidence" value="ECO:0007669"/>
    <property type="project" value="InterPro"/>
</dbReference>
<keyword evidence="9" id="KW-1185">Reference proteome</keyword>
<dbReference type="OrthoDB" id="9803665at2"/>
<dbReference type="Proteomes" id="UP000238762">
    <property type="component" value="Unassembled WGS sequence"/>
</dbReference>
<evidence type="ECO:0000256" key="1">
    <source>
        <dbReference type="ARBA" id="ARBA00001933"/>
    </source>
</evidence>
<dbReference type="RefSeq" id="WP_106286635.1">
    <property type="nucleotide sequence ID" value="NZ_CAWNTC010000090.1"/>
</dbReference>
<comment type="similarity">
    <text evidence="2 7">Belongs to the group II decarboxylase family.</text>
</comment>
<dbReference type="AlphaFoldDB" id="A0A2T1CAG4"/>
<evidence type="ECO:0000256" key="5">
    <source>
        <dbReference type="ARBA" id="ARBA00023239"/>
    </source>
</evidence>
<keyword evidence="4 6" id="KW-0663">Pyridoxal phosphate</keyword>
<keyword evidence="5 7" id="KW-0456">Lyase</keyword>
<name>A0A2T1CAG4_9CYAN</name>
<evidence type="ECO:0000313" key="9">
    <source>
        <dbReference type="Proteomes" id="UP000238762"/>
    </source>
</evidence>
<dbReference type="InterPro" id="IPR051151">
    <property type="entry name" value="Group_II_Decarboxylase"/>
</dbReference>
<comment type="caution">
    <text evidence="8">The sequence shown here is derived from an EMBL/GenBank/DDBJ whole genome shotgun (WGS) entry which is preliminary data.</text>
</comment>
<dbReference type="EMBL" id="PVWJ01000001">
    <property type="protein sequence ID" value="PSB05252.1"/>
    <property type="molecule type" value="Genomic_DNA"/>
</dbReference>
<evidence type="ECO:0000256" key="3">
    <source>
        <dbReference type="ARBA" id="ARBA00022793"/>
    </source>
</evidence>
<dbReference type="InterPro" id="IPR015424">
    <property type="entry name" value="PyrdxlP-dep_Trfase"/>
</dbReference>
<dbReference type="Pfam" id="PF00282">
    <property type="entry name" value="Pyridoxal_deC"/>
    <property type="match status" value="1"/>
</dbReference>
<sequence>MSTSTLSAKLSIKLLLERLRQKSEVHTGYPFNLEFNYQHLIELLQYAVINLGDPFVEGNYGINSKDFEREVIGFFSRLYNLPQEDSWGYVTAGGTEGNLYGLLLARELYPNGILYGSEDSHYSVVKASRMFRLPFVQIRSQSNGEIDYSALHQVLATNRNPPAIINLNVGSTVKGAVDDVGKVVEILEDLKINRFHIHVDGALAGMFVPYMKGATPLDFERYPIGSLAISGHKFIGSPIPCGVVIARKSQVQSFDVEYIGSTDTTIMGSRNGITPVLLWDAIERKQHLFSEEVNICRQRAEHLYNSLKHSDEKALLNDFSTTVVFNRPGKAIESKWQLATYGNIAHIIVMQNHTKMLLDTFLEEIGILKPARTIV</sequence>
<dbReference type="PANTHER" id="PTHR46101:SF2">
    <property type="entry name" value="SERINE DECARBOXYLASE"/>
    <property type="match status" value="1"/>
</dbReference>
<dbReference type="PROSITE" id="PS00392">
    <property type="entry name" value="DDC_GAD_HDC_YDC"/>
    <property type="match status" value="1"/>
</dbReference>
<dbReference type="InterPro" id="IPR015421">
    <property type="entry name" value="PyrdxlP-dep_Trfase_major"/>
</dbReference>
<reference evidence="8 9" key="2">
    <citation type="submission" date="2018-03" db="EMBL/GenBank/DDBJ databases">
        <title>The ancient ancestry and fast evolution of plastids.</title>
        <authorList>
            <person name="Moore K.R."/>
            <person name="Magnabosco C."/>
            <person name="Momper L."/>
            <person name="Gold D.A."/>
            <person name="Bosak T."/>
            <person name="Fournier G.P."/>
        </authorList>
    </citation>
    <scope>NUCLEOTIDE SEQUENCE [LARGE SCALE GENOMIC DNA]</scope>
    <source>
        <strain evidence="8 9">CCAP 1448/3</strain>
    </source>
</reference>
<evidence type="ECO:0000256" key="7">
    <source>
        <dbReference type="RuleBase" id="RU000382"/>
    </source>
</evidence>
<gene>
    <name evidence="8" type="ORF">C7B64_00145</name>
</gene>